<reference evidence="2" key="1">
    <citation type="submission" date="2020-11" db="EMBL/GenBank/DDBJ databases">
        <authorList>
            <consortium name="DOE Joint Genome Institute"/>
            <person name="Ahrendt S."/>
            <person name="Riley R."/>
            <person name="Andreopoulos W."/>
            <person name="Labutti K."/>
            <person name="Pangilinan J."/>
            <person name="Ruiz-Duenas F.J."/>
            <person name="Barrasa J.M."/>
            <person name="Sanchez-Garcia M."/>
            <person name="Camarero S."/>
            <person name="Miyauchi S."/>
            <person name="Serrano A."/>
            <person name="Linde D."/>
            <person name="Babiker R."/>
            <person name="Drula E."/>
            <person name="Ayuso-Fernandez I."/>
            <person name="Pacheco R."/>
            <person name="Padilla G."/>
            <person name="Ferreira P."/>
            <person name="Barriuso J."/>
            <person name="Kellner H."/>
            <person name="Castanera R."/>
            <person name="Alfaro M."/>
            <person name="Ramirez L."/>
            <person name="Pisabarro A.G."/>
            <person name="Kuo A."/>
            <person name="Tritt A."/>
            <person name="Lipzen A."/>
            <person name="He G."/>
            <person name="Yan M."/>
            <person name="Ng V."/>
            <person name="Cullen D."/>
            <person name="Martin F."/>
            <person name="Rosso M.-N."/>
            <person name="Henrissat B."/>
            <person name="Hibbett D."/>
            <person name="Martinez A.T."/>
            <person name="Grigoriev I.V."/>
        </authorList>
    </citation>
    <scope>NUCLEOTIDE SEQUENCE</scope>
    <source>
        <strain evidence="2">MF-IS2</strain>
    </source>
</reference>
<feature type="region of interest" description="Disordered" evidence="1">
    <location>
        <begin position="1"/>
        <end position="21"/>
    </location>
</feature>
<comment type="caution">
    <text evidence="2">The sequence shown here is derived from an EMBL/GenBank/DDBJ whole genome shotgun (WGS) entry which is preliminary data.</text>
</comment>
<dbReference type="AlphaFoldDB" id="A0A9P5WYC1"/>
<keyword evidence="3" id="KW-1185">Reference proteome</keyword>
<proteinExistence type="predicted"/>
<dbReference type="OrthoDB" id="10252509at2759"/>
<gene>
    <name evidence="2" type="ORF">P691DRAFT_766485</name>
</gene>
<dbReference type="Proteomes" id="UP000807342">
    <property type="component" value="Unassembled WGS sequence"/>
</dbReference>
<name>A0A9P5WYC1_9AGAR</name>
<feature type="compositionally biased region" description="Polar residues" evidence="1">
    <location>
        <begin position="1"/>
        <end position="10"/>
    </location>
</feature>
<protein>
    <submittedName>
        <fullName evidence="2">Uncharacterized protein</fullName>
    </submittedName>
</protein>
<evidence type="ECO:0000313" key="3">
    <source>
        <dbReference type="Proteomes" id="UP000807342"/>
    </source>
</evidence>
<evidence type="ECO:0000256" key="1">
    <source>
        <dbReference type="SAM" id="MobiDB-lite"/>
    </source>
</evidence>
<evidence type="ECO:0000313" key="2">
    <source>
        <dbReference type="EMBL" id="KAF9441289.1"/>
    </source>
</evidence>
<organism evidence="2 3">
    <name type="scientific">Macrolepiota fuliginosa MF-IS2</name>
    <dbReference type="NCBI Taxonomy" id="1400762"/>
    <lineage>
        <taxon>Eukaryota</taxon>
        <taxon>Fungi</taxon>
        <taxon>Dikarya</taxon>
        <taxon>Basidiomycota</taxon>
        <taxon>Agaricomycotina</taxon>
        <taxon>Agaricomycetes</taxon>
        <taxon>Agaricomycetidae</taxon>
        <taxon>Agaricales</taxon>
        <taxon>Agaricineae</taxon>
        <taxon>Agaricaceae</taxon>
        <taxon>Macrolepiota</taxon>
    </lineage>
</organism>
<sequence length="303" mass="32701">MPSTRTNNELQARDVLGGRRRRDDEHMSWPLVLQPCSPPVVLPALPISYFVRQTPPPSPLSSTTQPPILNLLSTVGNAHWLAIVVPPPTSPRPPVNPQPYIFGLELILGYRRRPSTCGYTCSVKENTKAGAHFVSGTFTTSVRTEVDAGLALPDKYTENKPIPLESAAFMGLGLGRCGSYHEDIISYILPRVSNDTAAAEISSSVTLLPGFIFMDSKHVNVSTTGREAGAIPGAFCMGAGEFGAGANIHQVSTPIGPFGFGTQWKALTQRNPTHPLMPELDVFLPRRISRPGHMVLDGSKAIL</sequence>
<dbReference type="EMBL" id="MU151972">
    <property type="protein sequence ID" value="KAF9441289.1"/>
    <property type="molecule type" value="Genomic_DNA"/>
</dbReference>
<accession>A0A9P5WYC1</accession>